<reference evidence="1" key="1">
    <citation type="submission" date="2020-08" db="EMBL/GenBank/DDBJ databases">
        <title>Multicomponent nature underlies the extraordinary mechanical properties of spider dragline silk.</title>
        <authorList>
            <person name="Kono N."/>
            <person name="Nakamura H."/>
            <person name="Mori M."/>
            <person name="Yoshida Y."/>
            <person name="Ohtoshi R."/>
            <person name="Malay A.D."/>
            <person name="Moran D.A.P."/>
            <person name="Tomita M."/>
            <person name="Numata K."/>
            <person name="Arakawa K."/>
        </authorList>
    </citation>
    <scope>NUCLEOTIDE SEQUENCE</scope>
</reference>
<dbReference type="AlphaFoldDB" id="A0A8X7BH19"/>
<dbReference type="EMBL" id="BMAU01021396">
    <property type="protein sequence ID" value="GFY31020.1"/>
    <property type="molecule type" value="Genomic_DNA"/>
</dbReference>
<comment type="caution">
    <text evidence="1">The sequence shown here is derived from an EMBL/GenBank/DDBJ whole genome shotgun (WGS) entry which is preliminary data.</text>
</comment>
<name>A0A8X7BH19_TRICX</name>
<sequence length="100" mass="11452">MQITWSSFPLLQNSRFEIVPPQEKAQVMAWGLNLGLQHACSLNGASPMWNLEVRKCPPGDVVQYRGYPDISFELLLRKVGSPHADNVQLSHFRNRFLRNC</sequence>
<gene>
    <name evidence="1" type="ORF">TNCV_4359271</name>
</gene>
<organism evidence="1 2">
    <name type="scientific">Trichonephila clavipes</name>
    <name type="common">Golden silk orbweaver</name>
    <name type="synonym">Nephila clavipes</name>
    <dbReference type="NCBI Taxonomy" id="2585209"/>
    <lineage>
        <taxon>Eukaryota</taxon>
        <taxon>Metazoa</taxon>
        <taxon>Ecdysozoa</taxon>
        <taxon>Arthropoda</taxon>
        <taxon>Chelicerata</taxon>
        <taxon>Arachnida</taxon>
        <taxon>Araneae</taxon>
        <taxon>Araneomorphae</taxon>
        <taxon>Entelegynae</taxon>
        <taxon>Araneoidea</taxon>
        <taxon>Nephilidae</taxon>
        <taxon>Trichonephila</taxon>
    </lineage>
</organism>
<dbReference type="Proteomes" id="UP000887159">
    <property type="component" value="Unassembled WGS sequence"/>
</dbReference>
<keyword evidence="2" id="KW-1185">Reference proteome</keyword>
<evidence type="ECO:0000313" key="2">
    <source>
        <dbReference type="Proteomes" id="UP000887159"/>
    </source>
</evidence>
<protein>
    <submittedName>
        <fullName evidence="1">Uncharacterized protein</fullName>
    </submittedName>
</protein>
<evidence type="ECO:0000313" key="1">
    <source>
        <dbReference type="EMBL" id="GFY31020.1"/>
    </source>
</evidence>
<accession>A0A8X7BH19</accession>
<proteinExistence type="predicted"/>